<gene>
    <name evidence="1" type="ORF">LDBPK_342650</name>
</gene>
<evidence type="ECO:0000313" key="2">
    <source>
        <dbReference type="Proteomes" id="UP000008980"/>
    </source>
</evidence>
<dbReference type="EMBL" id="FR799621">
    <property type="protein sequence ID" value="CBZ37742.1"/>
    <property type="molecule type" value="Genomic_DNA"/>
</dbReference>
<reference evidence="1 2" key="1">
    <citation type="journal article" date="2011" name="Genome Res.">
        <title>Whole genome sequencing of multiple Leishmania donovani clinical isolates provides insights into population structure and mechanisms of drug resistance.</title>
        <authorList>
            <person name="Downing T."/>
            <person name="Imamura H."/>
            <person name="Decuypere S."/>
            <person name="Clark T.G."/>
            <person name="Coombs G.H."/>
            <person name="Cotton J.A."/>
            <person name="Hilley J.D."/>
            <person name="de Doncker S."/>
            <person name="Maes I."/>
            <person name="Mottram J.C."/>
            <person name="Quail M.A."/>
            <person name="Rijal S."/>
            <person name="Sanders M."/>
            <person name="Schonian G."/>
            <person name="Stark O."/>
            <person name="Sundar S."/>
            <person name="Vanaerschot M."/>
            <person name="Hertz-Fowler C."/>
            <person name="Dujardin J.C."/>
            <person name="Berriman M."/>
        </authorList>
    </citation>
    <scope>NUCLEOTIDE SEQUENCE [LARGE SCALE GENOMIC DNA]</scope>
    <source>
        <strain evidence="1 2">BPK282A1</strain>
    </source>
</reference>
<dbReference type="Proteomes" id="UP000008980">
    <property type="component" value="Chromosome 34"/>
</dbReference>
<dbReference type="GeneID" id="13392833"/>
<reference evidence="2" key="2">
    <citation type="submission" date="2011-02" db="EMBL/GenBank/DDBJ databases">
        <title>Whole genome sequencing of Leishmania donovani clinical lines reveals dynamic variation related to drug resistance.</title>
        <authorList>
            <person name="Downing T."/>
            <person name="Imamura H."/>
            <person name="Sanders M."/>
            <person name="Decuypere S."/>
            <person name="Hertz-Fowler C."/>
            <person name="Clark T.G."/>
            <person name="Rijal S."/>
            <person name="Sundar S."/>
            <person name="Quail M.A."/>
            <person name="De Doncker S."/>
            <person name="Maes I."/>
            <person name="Vanaerschot M."/>
            <person name="Stark O."/>
            <person name="Schonian G."/>
            <person name="Dujardin J.C."/>
            <person name="Berriman M."/>
        </authorList>
    </citation>
    <scope>NUCLEOTIDE SEQUENCE [LARGE SCALE GENOMIC DNA]</scope>
    <source>
        <strain evidence="2">BPK282A1</strain>
    </source>
</reference>
<protein>
    <submittedName>
        <fullName evidence="1">Amastin-like surface protein, putative</fullName>
    </submittedName>
</protein>
<dbReference type="AlphaFoldDB" id="E9BR63"/>
<sequence length="84" mass="9022">MHMRVLVRACTLSRGSPWLSPIPHSPPSALLSSSVAPSRLPCGSLCCAPPLHLSQHFGARFRRWGASSPFSSTRSSSSSRSFPC</sequence>
<proteinExistence type="predicted"/>
<organism evidence="1 2">
    <name type="scientific">Leishmania donovani</name>
    <dbReference type="NCBI Taxonomy" id="5661"/>
    <lineage>
        <taxon>Eukaryota</taxon>
        <taxon>Discoba</taxon>
        <taxon>Euglenozoa</taxon>
        <taxon>Kinetoplastea</taxon>
        <taxon>Metakinetoplastina</taxon>
        <taxon>Trypanosomatida</taxon>
        <taxon>Trypanosomatidae</taxon>
        <taxon>Leishmaniinae</taxon>
        <taxon>Leishmania</taxon>
    </lineage>
</organism>
<name>E9BR63_LEIDO</name>
<dbReference type="KEGG" id="ldo:LDBPK_342650"/>
<accession>E9BR63</accession>
<evidence type="ECO:0000313" key="1">
    <source>
        <dbReference type="EMBL" id="CBZ37742.1"/>
    </source>
</evidence>
<dbReference type="VEuPathDB" id="TriTrypDB:LdBPK_342650.1"/>
<dbReference type="RefSeq" id="XP_003864424.1">
    <property type="nucleotide sequence ID" value="XM_003864376.1"/>
</dbReference>